<feature type="region of interest" description="Disordered" evidence="1">
    <location>
        <begin position="302"/>
        <end position="326"/>
    </location>
</feature>
<evidence type="ECO:0000259" key="2">
    <source>
        <dbReference type="Pfam" id="PF25074"/>
    </source>
</evidence>
<keyword evidence="4" id="KW-1185">Reference proteome</keyword>
<dbReference type="InterPro" id="IPR056700">
    <property type="entry name" value="DUF7798"/>
</dbReference>
<feature type="region of interest" description="Disordered" evidence="1">
    <location>
        <begin position="1"/>
        <end position="38"/>
    </location>
</feature>
<protein>
    <recommendedName>
        <fullName evidence="2">DUF7798 domain-containing protein</fullName>
    </recommendedName>
</protein>
<gene>
    <name evidence="3" type="ORF">FPE_LOCUS12974</name>
</gene>
<name>A0AAD1ZA29_9LAMI</name>
<evidence type="ECO:0000313" key="3">
    <source>
        <dbReference type="EMBL" id="CAI9765544.1"/>
    </source>
</evidence>
<dbReference type="AlphaFoldDB" id="A0AAD1ZA29"/>
<reference evidence="3" key="1">
    <citation type="submission" date="2023-05" db="EMBL/GenBank/DDBJ databases">
        <authorList>
            <person name="Huff M."/>
        </authorList>
    </citation>
    <scope>NUCLEOTIDE SEQUENCE</scope>
</reference>
<dbReference type="Proteomes" id="UP000834106">
    <property type="component" value="Chromosome 7"/>
</dbReference>
<evidence type="ECO:0000313" key="4">
    <source>
        <dbReference type="Proteomes" id="UP000834106"/>
    </source>
</evidence>
<sequence length="531" mass="57646">MAENRTKSSDDKVNLVEESPSPAQPSGENENSGGSWGGWGFSPFSYLSDLQKVATVAAEEISRNAAEVAKSFTDVQSTAEDSESSKEDGTEASGVEDESEDENVKRRKEALDKLEKASADSLLSQGVKVFDDSVDSLTSGAWQALGNAWKEGANLVQKLENSASNFAESIQHGALPGSTGAAAPSLVETGKAFTAKGIQVLEQVGKETMDLLIAETGIEVEGNTKESEGRTDEDQQFEEVTFERYFYIYGGPEQLEELEALSNHYALLSNRRKAKLSTEQKTIYDGKLKDVQRVFNLGAELDGNSTDSGKGKKVEAETDDSSDELKNLHDSSVRKAAELSAGFVSSLAGLVPNDIIQRTAGRLDSLHSDGVHRLSEMCCCAITQLLMLGKSIISNANRVRDQEIYEETVKIAWPEDSVERAKIIRMQALSMTGKIESVFNSFIKGISDITEAHSAAVKSAMADYQVNSQKSIQEKANTFSEQFRADHSTALGENSGWTTVLALCGSLYLNTCCLNVENVYPMQLRTDNSLI</sequence>
<dbReference type="EMBL" id="OU503042">
    <property type="protein sequence ID" value="CAI9765544.1"/>
    <property type="molecule type" value="Genomic_DNA"/>
</dbReference>
<feature type="compositionally biased region" description="Basic and acidic residues" evidence="1">
    <location>
        <begin position="1"/>
        <end position="15"/>
    </location>
</feature>
<feature type="region of interest" description="Disordered" evidence="1">
    <location>
        <begin position="66"/>
        <end position="109"/>
    </location>
</feature>
<organism evidence="3 4">
    <name type="scientific">Fraxinus pennsylvanica</name>
    <dbReference type="NCBI Taxonomy" id="56036"/>
    <lineage>
        <taxon>Eukaryota</taxon>
        <taxon>Viridiplantae</taxon>
        <taxon>Streptophyta</taxon>
        <taxon>Embryophyta</taxon>
        <taxon>Tracheophyta</taxon>
        <taxon>Spermatophyta</taxon>
        <taxon>Magnoliopsida</taxon>
        <taxon>eudicotyledons</taxon>
        <taxon>Gunneridae</taxon>
        <taxon>Pentapetalae</taxon>
        <taxon>asterids</taxon>
        <taxon>lamiids</taxon>
        <taxon>Lamiales</taxon>
        <taxon>Oleaceae</taxon>
        <taxon>Oleeae</taxon>
        <taxon>Fraxinus</taxon>
    </lineage>
</organism>
<feature type="domain" description="DUF7798" evidence="2">
    <location>
        <begin position="240"/>
        <end position="492"/>
    </location>
</feature>
<accession>A0AAD1ZA29</accession>
<dbReference type="PANTHER" id="PTHR36011">
    <property type="entry name" value="BAT2 DOMAIN PROTEIN"/>
    <property type="match status" value="1"/>
</dbReference>
<dbReference type="PANTHER" id="PTHR36011:SF1">
    <property type="entry name" value="BAT2 DOMAIN PROTEIN"/>
    <property type="match status" value="1"/>
</dbReference>
<proteinExistence type="predicted"/>
<dbReference type="Pfam" id="PF25074">
    <property type="entry name" value="DUF7798"/>
    <property type="match status" value="1"/>
</dbReference>
<evidence type="ECO:0000256" key="1">
    <source>
        <dbReference type="SAM" id="MobiDB-lite"/>
    </source>
</evidence>